<feature type="compositionally biased region" description="Polar residues" evidence="1">
    <location>
        <begin position="429"/>
        <end position="448"/>
    </location>
</feature>
<evidence type="ECO:0000256" key="2">
    <source>
        <dbReference type="SAM" id="Phobius"/>
    </source>
</evidence>
<comment type="caution">
    <text evidence="3">The sequence shown here is derived from an EMBL/GenBank/DDBJ whole genome shotgun (WGS) entry which is preliminary data.</text>
</comment>
<evidence type="ECO:0000313" key="3">
    <source>
        <dbReference type="EMBL" id="KAF9489000.1"/>
    </source>
</evidence>
<keyword evidence="2" id="KW-0812">Transmembrane</keyword>
<feature type="transmembrane region" description="Helical" evidence="2">
    <location>
        <begin position="20"/>
        <end position="41"/>
    </location>
</feature>
<feature type="transmembrane region" description="Helical" evidence="2">
    <location>
        <begin position="74"/>
        <end position="95"/>
    </location>
</feature>
<dbReference type="AlphaFoldDB" id="A0A9P5ZLX6"/>
<feature type="transmembrane region" description="Helical" evidence="2">
    <location>
        <begin position="107"/>
        <end position="124"/>
    </location>
</feature>
<dbReference type="OrthoDB" id="3364886at2759"/>
<gene>
    <name evidence="3" type="ORF">BDN71DRAFT_1402331</name>
</gene>
<feature type="transmembrane region" description="Helical" evidence="2">
    <location>
        <begin position="187"/>
        <end position="211"/>
    </location>
</feature>
<proteinExistence type="predicted"/>
<sequence>MSSEPYNLQYLLPNTPFLLAYSLPLLFVSLILTFSGSFLTLDRTRSFPKKYQPIPGSFGTQNSRKQLWILEGGVGGLAVGFVFGVHLSTLLALLIPPVTSSSRLGNGSFLAIWIISSVLTTLLAGRWRYCAFAFIGLSGGSTLATGLSIIIHPNLVTRQIFIGILTPFMLISSLLPLPRHRRITLRFCAATAGSFGLTLSTALLAHIPAWANCWERLWVHADIEWGTSREKGLSAMFCLCIVIGVVVDWLLRRKFGECPDEKWDSYLADYASNLPNRADRAGSFQPLATFWDRALGAKKDPEIIFSPASSTPDLKSPHKHDDVLSLPKSLGFLRKTRSQTRFSPGAKKREAVKFRPMGELSSDSEHEGDSFPRRPWLKHDSTASTDATLVDAKQELANLQASGKARDIQKGSIPEYSDYEDEQPAKSIGASSATSHTAVAQLSPSASSHPGHIPLAPVPATPSLIKALDRVAIAQKQAFGGTSPTTKADGLPRASLPPSADHVPLQGRAVHTGRWQDFWREVDDKARQ</sequence>
<feature type="transmembrane region" description="Helical" evidence="2">
    <location>
        <begin position="157"/>
        <end position="175"/>
    </location>
</feature>
<evidence type="ECO:0008006" key="5">
    <source>
        <dbReference type="Google" id="ProtNLM"/>
    </source>
</evidence>
<keyword evidence="4" id="KW-1185">Reference proteome</keyword>
<reference evidence="3" key="1">
    <citation type="submission" date="2020-11" db="EMBL/GenBank/DDBJ databases">
        <authorList>
            <consortium name="DOE Joint Genome Institute"/>
            <person name="Ahrendt S."/>
            <person name="Riley R."/>
            <person name="Andreopoulos W."/>
            <person name="Labutti K."/>
            <person name="Pangilinan J."/>
            <person name="Ruiz-Duenas F.J."/>
            <person name="Barrasa J.M."/>
            <person name="Sanchez-Garcia M."/>
            <person name="Camarero S."/>
            <person name="Miyauchi S."/>
            <person name="Serrano A."/>
            <person name="Linde D."/>
            <person name="Babiker R."/>
            <person name="Drula E."/>
            <person name="Ayuso-Fernandez I."/>
            <person name="Pacheco R."/>
            <person name="Padilla G."/>
            <person name="Ferreira P."/>
            <person name="Barriuso J."/>
            <person name="Kellner H."/>
            <person name="Castanera R."/>
            <person name="Alfaro M."/>
            <person name="Ramirez L."/>
            <person name="Pisabarro A.G."/>
            <person name="Kuo A."/>
            <person name="Tritt A."/>
            <person name="Lipzen A."/>
            <person name="He G."/>
            <person name="Yan M."/>
            <person name="Ng V."/>
            <person name="Cullen D."/>
            <person name="Martin F."/>
            <person name="Rosso M.-N."/>
            <person name="Henrissat B."/>
            <person name="Hibbett D."/>
            <person name="Martinez A.T."/>
            <person name="Grigoriev I.V."/>
        </authorList>
    </citation>
    <scope>NUCLEOTIDE SEQUENCE</scope>
    <source>
        <strain evidence="3">ATCC 90797</strain>
    </source>
</reference>
<accession>A0A9P5ZLX6</accession>
<feature type="region of interest" description="Disordered" evidence="1">
    <location>
        <begin position="337"/>
        <end position="379"/>
    </location>
</feature>
<keyword evidence="2" id="KW-1133">Transmembrane helix</keyword>
<dbReference type="Proteomes" id="UP000807025">
    <property type="component" value="Unassembled WGS sequence"/>
</dbReference>
<keyword evidence="2" id="KW-0472">Membrane</keyword>
<feature type="compositionally biased region" description="Basic and acidic residues" evidence="1">
    <location>
        <begin position="363"/>
        <end position="379"/>
    </location>
</feature>
<name>A0A9P5ZLX6_PLEER</name>
<feature type="region of interest" description="Disordered" evidence="1">
    <location>
        <begin position="478"/>
        <end position="507"/>
    </location>
</feature>
<evidence type="ECO:0000256" key="1">
    <source>
        <dbReference type="SAM" id="MobiDB-lite"/>
    </source>
</evidence>
<feature type="region of interest" description="Disordered" evidence="1">
    <location>
        <begin position="417"/>
        <end position="457"/>
    </location>
</feature>
<feature type="transmembrane region" description="Helical" evidence="2">
    <location>
        <begin position="231"/>
        <end position="251"/>
    </location>
</feature>
<dbReference type="EMBL" id="MU154687">
    <property type="protein sequence ID" value="KAF9489000.1"/>
    <property type="molecule type" value="Genomic_DNA"/>
</dbReference>
<organism evidence="3 4">
    <name type="scientific">Pleurotus eryngii</name>
    <name type="common">Boletus of the steppes</name>
    <dbReference type="NCBI Taxonomy" id="5323"/>
    <lineage>
        <taxon>Eukaryota</taxon>
        <taxon>Fungi</taxon>
        <taxon>Dikarya</taxon>
        <taxon>Basidiomycota</taxon>
        <taxon>Agaricomycotina</taxon>
        <taxon>Agaricomycetes</taxon>
        <taxon>Agaricomycetidae</taxon>
        <taxon>Agaricales</taxon>
        <taxon>Pleurotineae</taxon>
        <taxon>Pleurotaceae</taxon>
        <taxon>Pleurotus</taxon>
    </lineage>
</organism>
<evidence type="ECO:0000313" key="4">
    <source>
        <dbReference type="Proteomes" id="UP000807025"/>
    </source>
</evidence>
<protein>
    <recommendedName>
        <fullName evidence="5">DUF4203 domain-containing protein</fullName>
    </recommendedName>
</protein>
<feature type="transmembrane region" description="Helical" evidence="2">
    <location>
        <begin position="131"/>
        <end position="151"/>
    </location>
</feature>